<sequence length="68" mass="7637">MPPAVGRGPVSTYQQHSTTWTSCSQAPGSANFRSVAVCKIYLTNRYRPELYLDGCVLIKIILGPFRYR</sequence>
<keyword evidence="3" id="KW-1185">Reference proteome</keyword>
<protein>
    <submittedName>
        <fullName evidence="2">Uncharacterized protein</fullName>
    </submittedName>
</protein>
<feature type="compositionally biased region" description="Polar residues" evidence="1">
    <location>
        <begin position="11"/>
        <end position="26"/>
    </location>
</feature>
<feature type="region of interest" description="Disordered" evidence="1">
    <location>
        <begin position="1"/>
        <end position="26"/>
    </location>
</feature>
<dbReference type="PROSITE" id="PS51257">
    <property type="entry name" value="PROKAR_LIPOPROTEIN"/>
    <property type="match status" value="1"/>
</dbReference>
<dbReference type="EMBL" id="CATNWA010016716">
    <property type="protein sequence ID" value="CAI9594855.1"/>
    <property type="molecule type" value="Genomic_DNA"/>
</dbReference>
<dbReference type="Proteomes" id="UP001162483">
    <property type="component" value="Unassembled WGS sequence"/>
</dbReference>
<proteinExistence type="predicted"/>
<gene>
    <name evidence="2" type="ORF">SPARVUS_LOCUS11803204</name>
</gene>
<comment type="caution">
    <text evidence="2">The sequence shown here is derived from an EMBL/GenBank/DDBJ whole genome shotgun (WGS) entry which is preliminary data.</text>
</comment>
<feature type="non-terminal residue" evidence="2">
    <location>
        <position position="68"/>
    </location>
</feature>
<evidence type="ECO:0000313" key="3">
    <source>
        <dbReference type="Proteomes" id="UP001162483"/>
    </source>
</evidence>
<accession>A0ABN9FFI0</accession>
<reference evidence="2" key="1">
    <citation type="submission" date="2023-05" db="EMBL/GenBank/DDBJ databases">
        <authorList>
            <person name="Stuckert A."/>
        </authorList>
    </citation>
    <scope>NUCLEOTIDE SEQUENCE</scope>
</reference>
<organism evidence="2 3">
    <name type="scientific">Staurois parvus</name>
    <dbReference type="NCBI Taxonomy" id="386267"/>
    <lineage>
        <taxon>Eukaryota</taxon>
        <taxon>Metazoa</taxon>
        <taxon>Chordata</taxon>
        <taxon>Craniata</taxon>
        <taxon>Vertebrata</taxon>
        <taxon>Euteleostomi</taxon>
        <taxon>Amphibia</taxon>
        <taxon>Batrachia</taxon>
        <taxon>Anura</taxon>
        <taxon>Neobatrachia</taxon>
        <taxon>Ranoidea</taxon>
        <taxon>Ranidae</taxon>
        <taxon>Staurois</taxon>
    </lineage>
</organism>
<evidence type="ECO:0000313" key="2">
    <source>
        <dbReference type="EMBL" id="CAI9594855.1"/>
    </source>
</evidence>
<name>A0ABN9FFI0_9NEOB</name>
<evidence type="ECO:0000256" key="1">
    <source>
        <dbReference type="SAM" id="MobiDB-lite"/>
    </source>
</evidence>